<comment type="similarity">
    <text evidence="1">Belongs to the asp23 family.</text>
</comment>
<dbReference type="PANTHER" id="PTHR34297">
    <property type="entry name" value="HYPOTHETICAL CYTOSOLIC PROTEIN-RELATED"/>
    <property type="match status" value="1"/>
</dbReference>
<protein>
    <submittedName>
        <fullName evidence="2">Alkaline shock family protein YloU</fullName>
    </submittedName>
</protein>
<accession>A0ABS2QA72</accession>
<evidence type="ECO:0000256" key="1">
    <source>
        <dbReference type="ARBA" id="ARBA00005721"/>
    </source>
</evidence>
<dbReference type="Proteomes" id="UP000823201">
    <property type="component" value="Unassembled WGS sequence"/>
</dbReference>
<keyword evidence="3" id="KW-1185">Reference proteome</keyword>
<comment type="caution">
    <text evidence="2">The sequence shown here is derived from an EMBL/GenBank/DDBJ whole genome shotgun (WGS) entry which is preliminary data.</text>
</comment>
<dbReference type="InterPro" id="IPR005531">
    <property type="entry name" value="Asp23"/>
</dbReference>
<sequence>MPEKENQSVEVDELQEDLGKIEISPNVIEVIAAIAASEIVGVGDKHGNFLTGAAEKLGNRKMRRGVKVDLTPEGIVIDVHLTVKFGVSIPEVAEEVQDHIAQTLKRMTALDVLQINIHVVGVRFDLKEKKGFFEDEAE</sequence>
<evidence type="ECO:0000313" key="3">
    <source>
        <dbReference type="Proteomes" id="UP000823201"/>
    </source>
</evidence>
<dbReference type="EMBL" id="JAFBEV010000021">
    <property type="protein sequence ID" value="MBM7658683.1"/>
    <property type="molecule type" value="Genomic_DNA"/>
</dbReference>
<dbReference type="Pfam" id="PF03780">
    <property type="entry name" value="Asp23"/>
    <property type="match status" value="1"/>
</dbReference>
<proteinExistence type="inferred from homology"/>
<gene>
    <name evidence="2" type="ORF">JOC27_002145</name>
</gene>
<dbReference type="RefSeq" id="WP_205007239.1">
    <property type="nucleotide sequence ID" value="NZ_CBCRXA010000021.1"/>
</dbReference>
<organism evidence="2 3">
    <name type="scientific">Sporolactobacillus spathodeae</name>
    <dbReference type="NCBI Taxonomy" id="1465502"/>
    <lineage>
        <taxon>Bacteria</taxon>
        <taxon>Bacillati</taxon>
        <taxon>Bacillota</taxon>
        <taxon>Bacilli</taxon>
        <taxon>Bacillales</taxon>
        <taxon>Sporolactobacillaceae</taxon>
        <taxon>Sporolactobacillus</taxon>
    </lineage>
</organism>
<reference evidence="2 3" key="1">
    <citation type="submission" date="2021-01" db="EMBL/GenBank/DDBJ databases">
        <title>Genomic Encyclopedia of Type Strains, Phase IV (KMG-IV): sequencing the most valuable type-strain genomes for metagenomic binning, comparative biology and taxonomic classification.</title>
        <authorList>
            <person name="Goeker M."/>
        </authorList>
    </citation>
    <scope>NUCLEOTIDE SEQUENCE [LARGE SCALE GENOMIC DNA]</scope>
    <source>
        <strain evidence="2 3">DSM 100968</strain>
    </source>
</reference>
<evidence type="ECO:0000313" key="2">
    <source>
        <dbReference type="EMBL" id="MBM7658683.1"/>
    </source>
</evidence>
<name>A0ABS2QA72_9BACL</name>
<dbReference type="PANTHER" id="PTHR34297:SF1">
    <property type="entry name" value="ASP23_GLS24 FAMILY ENVELOPE STRESS RESPONSE PROTEIN"/>
    <property type="match status" value="1"/>
</dbReference>